<sequence>MLLTQTCPSTPAAATLELRSVAPSGGPFDAPGSRQLTCGAVRVSGPGRGVGLPAVGIEHLGEGGPASTAGVLDQFPVFRHAQPLAEPHMHMFAQPGSRPADRLSRRRMTNTLVTVVSATTATATSYLAAYRVDGYVDGMLPPRLPANIGHYEDTFQQVNGDWLLASQAVFLPFGGGTEHLSTVPRDA</sequence>
<evidence type="ECO:0000313" key="2">
    <source>
        <dbReference type="EMBL" id="GAA0970969.1"/>
    </source>
</evidence>
<gene>
    <name evidence="2" type="ORF">GCM10009576_011740</name>
</gene>
<evidence type="ECO:0000313" key="3">
    <source>
        <dbReference type="Proteomes" id="UP001500033"/>
    </source>
</evidence>
<organism evidence="2 3">
    <name type="scientific">Streptomyces rhizosphaericus</name>
    <dbReference type="NCBI Taxonomy" id="114699"/>
    <lineage>
        <taxon>Bacteria</taxon>
        <taxon>Bacillati</taxon>
        <taxon>Actinomycetota</taxon>
        <taxon>Actinomycetes</taxon>
        <taxon>Kitasatosporales</taxon>
        <taxon>Streptomycetaceae</taxon>
        <taxon>Streptomyces</taxon>
        <taxon>Streptomyces violaceusniger group</taxon>
    </lineage>
</organism>
<name>A0ABN1S339_9ACTN</name>
<keyword evidence="3" id="KW-1185">Reference proteome</keyword>
<dbReference type="Gene3D" id="3.10.450.50">
    <property type="match status" value="1"/>
</dbReference>
<dbReference type="InterPro" id="IPR037401">
    <property type="entry name" value="SnoaL-like"/>
</dbReference>
<accession>A0ABN1S339</accession>
<comment type="caution">
    <text evidence="2">The sequence shown here is derived from an EMBL/GenBank/DDBJ whole genome shotgun (WGS) entry which is preliminary data.</text>
</comment>
<dbReference type="Pfam" id="PF13577">
    <property type="entry name" value="SnoaL_4"/>
    <property type="match status" value="1"/>
</dbReference>
<reference evidence="2 3" key="1">
    <citation type="journal article" date="2019" name="Int. J. Syst. Evol. Microbiol.">
        <title>The Global Catalogue of Microorganisms (GCM) 10K type strain sequencing project: providing services to taxonomists for standard genome sequencing and annotation.</title>
        <authorList>
            <consortium name="The Broad Institute Genomics Platform"/>
            <consortium name="The Broad Institute Genome Sequencing Center for Infectious Disease"/>
            <person name="Wu L."/>
            <person name="Ma J."/>
        </authorList>
    </citation>
    <scope>NUCLEOTIDE SEQUENCE [LARGE SCALE GENOMIC DNA]</scope>
    <source>
        <strain evidence="2 3">JCM 11445</strain>
    </source>
</reference>
<dbReference type="SUPFAM" id="SSF54427">
    <property type="entry name" value="NTF2-like"/>
    <property type="match status" value="1"/>
</dbReference>
<evidence type="ECO:0000259" key="1">
    <source>
        <dbReference type="Pfam" id="PF13577"/>
    </source>
</evidence>
<dbReference type="InterPro" id="IPR032710">
    <property type="entry name" value="NTF2-like_dom_sf"/>
</dbReference>
<protein>
    <recommendedName>
        <fullName evidence="1">SnoaL-like domain-containing protein</fullName>
    </recommendedName>
</protein>
<proteinExistence type="predicted"/>
<dbReference type="Proteomes" id="UP001500033">
    <property type="component" value="Unassembled WGS sequence"/>
</dbReference>
<dbReference type="EMBL" id="BAAAIE010000004">
    <property type="protein sequence ID" value="GAA0970969.1"/>
    <property type="molecule type" value="Genomic_DNA"/>
</dbReference>
<feature type="domain" description="SnoaL-like" evidence="1">
    <location>
        <begin position="99"/>
        <end position="165"/>
    </location>
</feature>